<dbReference type="SUPFAM" id="SSF46785">
    <property type="entry name" value="Winged helix' DNA-binding domain"/>
    <property type="match status" value="1"/>
</dbReference>
<evidence type="ECO:0000256" key="2">
    <source>
        <dbReference type="ARBA" id="ARBA00023125"/>
    </source>
</evidence>
<dbReference type="AlphaFoldDB" id="A0A1G9M5H0"/>
<dbReference type="RefSeq" id="WP_091054006.1">
    <property type="nucleotide sequence ID" value="NZ_FNGF01000008.1"/>
</dbReference>
<dbReference type="STRING" id="380244.SAMN05216298_4831"/>
<dbReference type="InterPro" id="IPR000524">
    <property type="entry name" value="Tscrpt_reg_HTH_GntR"/>
</dbReference>
<protein>
    <submittedName>
        <fullName evidence="6">DNA-binding transcriptional regulator, GntR family</fullName>
    </submittedName>
</protein>
<name>A0A1G9M5H0_9ACTN</name>
<reference evidence="7" key="1">
    <citation type="submission" date="2016-10" db="EMBL/GenBank/DDBJ databases">
        <authorList>
            <person name="Varghese N."/>
            <person name="Submissions S."/>
        </authorList>
    </citation>
    <scope>NUCLEOTIDE SEQUENCE [LARGE SCALE GENOMIC DNA]</scope>
    <source>
        <strain evidence="7">CGMCC 4.3147</strain>
    </source>
</reference>
<dbReference type="PROSITE" id="PS50949">
    <property type="entry name" value="HTH_GNTR"/>
    <property type="match status" value="1"/>
</dbReference>
<gene>
    <name evidence="6" type="ORF">SAMN05216298_4831</name>
</gene>
<dbReference type="InterPro" id="IPR011711">
    <property type="entry name" value="GntR_C"/>
</dbReference>
<dbReference type="PANTHER" id="PTHR43537:SF45">
    <property type="entry name" value="GNTR FAMILY REGULATORY PROTEIN"/>
    <property type="match status" value="1"/>
</dbReference>
<feature type="domain" description="HTH gntR-type" evidence="5">
    <location>
        <begin position="32"/>
        <end position="99"/>
    </location>
</feature>
<dbReference type="OrthoDB" id="3289286at2"/>
<dbReference type="CDD" id="cd07377">
    <property type="entry name" value="WHTH_GntR"/>
    <property type="match status" value="1"/>
</dbReference>
<dbReference type="Pfam" id="PF07729">
    <property type="entry name" value="FCD"/>
    <property type="match status" value="1"/>
</dbReference>
<keyword evidence="7" id="KW-1185">Reference proteome</keyword>
<evidence type="ECO:0000256" key="3">
    <source>
        <dbReference type="ARBA" id="ARBA00023163"/>
    </source>
</evidence>
<evidence type="ECO:0000313" key="7">
    <source>
        <dbReference type="Proteomes" id="UP000198662"/>
    </source>
</evidence>
<feature type="region of interest" description="Disordered" evidence="4">
    <location>
        <begin position="1"/>
        <end position="32"/>
    </location>
</feature>
<evidence type="ECO:0000256" key="1">
    <source>
        <dbReference type="ARBA" id="ARBA00023015"/>
    </source>
</evidence>
<dbReference type="InterPro" id="IPR036388">
    <property type="entry name" value="WH-like_DNA-bd_sf"/>
</dbReference>
<dbReference type="Gene3D" id="1.10.10.10">
    <property type="entry name" value="Winged helix-like DNA-binding domain superfamily/Winged helix DNA-binding domain"/>
    <property type="match status" value="1"/>
</dbReference>
<evidence type="ECO:0000259" key="5">
    <source>
        <dbReference type="PROSITE" id="PS50949"/>
    </source>
</evidence>
<dbReference type="EMBL" id="FNGF01000008">
    <property type="protein sequence ID" value="SDL69191.1"/>
    <property type="molecule type" value="Genomic_DNA"/>
</dbReference>
<dbReference type="GO" id="GO:0003700">
    <property type="term" value="F:DNA-binding transcription factor activity"/>
    <property type="evidence" value="ECO:0007669"/>
    <property type="project" value="InterPro"/>
</dbReference>
<sequence>MTARATEAGRRTPAEPSAAAKRPADDSRTAKRTLADDAYAELKARIMRSELAPGVKLSIDGMAKELAFSQTPIREALARLESEGLLARRPLSGYTVAPLLSAAEFADLFDLRMMLEPLAARRAAECARASAAASGAAAGHTAAADGGEAGPGTAAGSAADSVAAFAADGGDAADFPLLLDAARTPEPGAGKLAFTAADRRFHDAVAALSGSAQIAKAIRRLDAHLHLHRAYIAPESISETEAEHLAVAEAIIAQQPLAAEAAMRRHLERSKVRHAAAFAAADALTAPKPKRARASR</sequence>
<feature type="compositionally biased region" description="Basic and acidic residues" evidence="4">
    <location>
        <begin position="22"/>
        <end position="32"/>
    </location>
</feature>
<dbReference type="Pfam" id="PF00392">
    <property type="entry name" value="GntR"/>
    <property type="match status" value="1"/>
</dbReference>
<dbReference type="SMART" id="SM00345">
    <property type="entry name" value="HTH_GNTR"/>
    <property type="match status" value="1"/>
</dbReference>
<dbReference type="Gene3D" id="1.20.120.530">
    <property type="entry name" value="GntR ligand-binding domain-like"/>
    <property type="match status" value="1"/>
</dbReference>
<evidence type="ECO:0000313" key="6">
    <source>
        <dbReference type="EMBL" id="SDL69191.1"/>
    </source>
</evidence>
<organism evidence="6 7">
    <name type="scientific">Glycomyces sambucus</name>
    <dbReference type="NCBI Taxonomy" id="380244"/>
    <lineage>
        <taxon>Bacteria</taxon>
        <taxon>Bacillati</taxon>
        <taxon>Actinomycetota</taxon>
        <taxon>Actinomycetes</taxon>
        <taxon>Glycomycetales</taxon>
        <taxon>Glycomycetaceae</taxon>
        <taxon>Glycomyces</taxon>
    </lineage>
</organism>
<keyword evidence="3" id="KW-0804">Transcription</keyword>
<dbReference type="SUPFAM" id="SSF48008">
    <property type="entry name" value="GntR ligand-binding domain-like"/>
    <property type="match status" value="1"/>
</dbReference>
<evidence type="ECO:0000256" key="4">
    <source>
        <dbReference type="SAM" id="MobiDB-lite"/>
    </source>
</evidence>
<dbReference type="GO" id="GO:0003677">
    <property type="term" value="F:DNA binding"/>
    <property type="evidence" value="ECO:0007669"/>
    <property type="project" value="UniProtKB-KW"/>
</dbReference>
<accession>A0A1G9M5H0</accession>
<proteinExistence type="predicted"/>
<dbReference type="InterPro" id="IPR008920">
    <property type="entry name" value="TF_FadR/GntR_C"/>
</dbReference>
<dbReference type="Proteomes" id="UP000198662">
    <property type="component" value="Unassembled WGS sequence"/>
</dbReference>
<keyword evidence="1" id="KW-0805">Transcription regulation</keyword>
<dbReference type="SMART" id="SM00895">
    <property type="entry name" value="FCD"/>
    <property type="match status" value="1"/>
</dbReference>
<keyword evidence="2 6" id="KW-0238">DNA-binding</keyword>
<dbReference type="InterPro" id="IPR036390">
    <property type="entry name" value="WH_DNA-bd_sf"/>
</dbReference>
<dbReference type="PANTHER" id="PTHR43537">
    <property type="entry name" value="TRANSCRIPTIONAL REGULATOR, GNTR FAMILY"/>
    <property type="match status" value="1"/>
</dbReference>